<protein>
    <recommendedName>
        <fullName evidence="9">Glutamate-1-semialdehyde 2,1-aminomutase</fullName>
        <shortName evidence="9">GSA</shortName>
        <ecNumber evidence="9">5.4.3.8</ecNumber>
    </recommendedName>
    <alternativeName>
        <fullName evidence="9">Glutamate-1-semialdehyde aminotransferase</fullName>
        <shortName evidence="9">GSA-AT</shortName>
    </alternativeName>
</protein>
<dbReference type="GO" id="GO:0030170">
    <property type="term" value="F:pyridoxal phosphate binding"/>
    <property type="evidence" value="ECO:0007669"/>
    <property type="project" value="InterPro"/>
</dbReference>
<keyword evidence="5 9" id="KW-0963">Cytoplasm</keyword>
<dbReference type="InterPro" id="IPR015422">
    <property type="entry name" value="PyrdxlP-dep_Trfase_small"/>
</dbReference>
<comment type="subcellular location">
    <subcellularLocation>
        <location evidence="9">Cytoplasm</location>
    </subcellularLocation>
</comment>
<dbReference type="GO" id="GO:0005737">
    <property type="term" value="C:cytoplasm"/>
    <property type="evidence" value="ECO:0007669"/>
    <property type="project" value="UniProtKB-SubCell"/>
</dbReference>
<dbReference type="InterPro" id="IPR005814">
    <property type="entry name" value="Aminotrans_3"/>
</dbReference>
<dbReference type="InterPro" id="IPR015421">
    <property type="entry name" value="PyrdxlP-dep_Trfase_major"/>
</dbReference>
<dbReference type="UniPathway" id="UPA00251">
    <property type="reaction ID" value="UER00317"/>
</dbReference>
<comment type="pathway">
    <text evidence="3">Porphyrin-containing compound metabolism; protoporphyrin-IX biosynthesis; 5-aminolevulinate from L-glutamyl-tRNA(Glu): step 2/2.</text>
</comment>
<keyword evidence="11" id="KW-1185">Reference proteome</keyword>
<keyword evidence="7 9" id="KW-0413">Isomerase</keyword>
<dbReference type="GO" id="GO:0042286">
    <property type="term" value="F:glutamate-1-semialdehyde 2,1-aminomutase activity"/>
    <property type="evidence" value="ECO:0007669"/>
    <property type="project" value="UniProtKB-UniRule"/>
</dbReference>
<name>A0A226QLX9_9BACL</name>
<evidence type="ECO:0000256" key="3">
    <source>
        <dbReference type="ARBA" id="ARBA00004819"/>
    </source>
</evidence>
<comment type="caution">
    <text evidence="10">The sequence shown here is derived from an EMBL/GenBank/DDBJ whole genome shotgun (WGS) entry which is preliminary data.</text>
</comment>
<dbReference type="PROSITE" id="PS00600">
    <property type="entry name" value="AA_TRANSFER_CLASS_3"/>
    <property type="match status" value="1"/>
</dbReference>
<evidence type="ECO:0000313" key="11">
    <source>
        <dbReference type="Proteomes" id="UP000198394"/>
    </source>
</evidence>
<comment type="catalytic activity">
    <reaction evidence="1 9">
        <text>(S)-4-amino-5-oxopentanoate = 5-aminolevulinate</text>
        <dbReference type="Rhea" id="RHEA:14265"/>
        <dbReference type="ChEBI" id="CHEBI:57501"/>
        <dbReference type="ChEBI" id="CHEBI:356416"/>
        <dbReference type="EC" id="5.4.3.8"/>
    </reaction>
</comment>
<dbReference type="GO" id="GO:0006782">
    <property type="term" value="P:protoporphyrinogen IX biosynthetic process"/>
    <property type="evidence" value="ECO:0007669"/>
    <property type="project" value="UniProtKB-UniRule"/>
</dbReference>
<dbReference type="EC" id="5.4.3.8" evidence="9"/>
<dbReference type="RefSeq" id="WP_089098343.1">
    <property type="nucleotide sequence ID" value="NZ_NDYL01000002.1"/>
</dbReference>
<dbReference type="PANTHER" id="PTHR43713:SF3">
    <property type="entry name" value="GLUTAMATE-1-SEMIALDEHYDE 2,1-AMINOMUTASE 1, CHLOROPLASTIC-RELATED"/>
    <property type="match status" value="1"/>
</dbReference>
<dbReference type="HAMAP" id="MF_00375">
    <property type="entry name" value="HemL_aminotrans_3"/>
    <property type="match status" value="1"/>
</dbReference>
<evidence type="ECO:0000256" key="1">
    <source>
        <dbReference type="ARBA" id="ARBA00001579"/>
    </source>
</evidence>
<dbReference type="NCBIfam" id="NF000818">
    <property type="entry name" value="PRK00062.1"/>
    <property type="match status" value="1"/>
</dbReference>
<dbReference type="FunFam" id="3.40.640.10:FF:000021">
    <property type="entry name" value="Glutamate-1-semialdehyde 2,1-aminomutase"/>
    <property type="match status" value="1"/>
</dbReference>
<reference evidence="10 11" key="1">
    <citation type="submission" date="2017-04" db="EMBL/GenBank/DDBJ databases">
        <title>The genome sequence of Parageobacillus galactosidasius DSM 18751.</title>
        <authorList>
            <person name="Ramaloko W.T."/>
            <person name="Koen N."/>
            <person name="Polliack S."/>
            <person name="Aliyu H."/>
            <person name="Lebre P."/>
            <person name="Mohr T."/>
            <person name="Oswald F."/>
            <person name="Zwick M."/>
            <person name="Neumann A."/>
            <person name="Syldatk C."/>
            <person name="Cowan D."/>
            <person name="De Maayer P."/>
        </authorList>
    </citation>
    <scope>NUCLEOTIDE SEQUENCE [LARGE SCALE GENOMIC DNA]</scope>
    <source>
        <strain evidence="10 11">DSM 18751</strain>
    </source>
</reference>
<dbReference type="EMBL" id="NDYL01000002">
    <property type="protein sequence ID" value="OXB93385.1"/>
    <property type="molecule type" value="Genomic_DNA"/>
</dbReference>
<gene>
    <name evidence="9" type="primary">hemL</name>
    <name evidence="10" type="ORF">B9L23_15485</name>
</gene>
<dbReference type="GO" id="GO:0008483">
    <property type="term" value="F:transaminase activity"/>
    <property type="evidence" value="ECO:0007669"/>
    <property type="project" value="InterPro"/>
</dbReference>
<feature type="modified residue" description="N6-(pyridoxal phosphate)lysine" evidence="9">
    <location>
        <position position="268"/>
    </location>
</feature>
<evidence type="ECO:0000313" key="10">
    <source>
        <dbReference type="EMBL" id="OXB93385.1"/>
    </source>
</evidence>
<evidence type="ECO:0000256" key="2">
    <source>
        <dbReference type="ARBA" id="ARBA00001933"/>
    </source>
</evidence>
<accession>A0A226QLX9</accession>
<dbReference type="Pfam" id="PF00202">
    <property type="entry name" value="Aminotran_3"/>
    <property type="match status" value="1"/>
</dbReference>
<keyword evidence="6 9" id="KW-0663">Pyridoxal phosphate</keyword>
<comment type="subunit">
    <text evidence="9">Homodimer.</text>
</comment>
<dbReference type="InterPro" id="IPR049704">
    <property type="entry name" value="Aminotrans_3_PPA_site"/>
</dbReference>
<evidence type="ECO:0000256" key="5">
    <source>
        <dbReference type="ARBA" id="ARBA00022490"/>
    </source>
</evidence>
<dbReference type="Gene3D" id="3.90.1150.10">
    <property type="entry name" value="Aspartate Aminotransferase, domain 1"/>
    <property type="match status" value="1"/>
</dbReference>
<evidence type="ECO:0000256" key="4">
    <source>
        <dbReference type="ARBA" id="ARBA00008981"/>
    </source>
</evidence>
<dbReference type="InterPro" id="IPR015424">
    <property type="entry name" value="PyrdxlP-dep_Trfase"/>
</dbReference>
<dbReference type="InterPro" id="IPR004639">
    <property type="entry name" value="4pyrrol_synth_GluAld_NH2Trfase"/>
</dbReference>
<sequence>MRSYERSKAAYEEAVRLLPGGVNSPVRAFKSVKMTPIFMARGKGSKIYDIDGNEYIDYVLSWGPLILGHANPRVVEALKKVTENGTSFGAPTLIENELAKLVIERVPSIEIVRMVNSGTEATMSALRLARGYTGRNKIVKFEGCYHGHGDSLLIKAGSGVATLGLPDSPGVPEAVAQNTITVPYNDLESVRYAFERFGEDIAAVIVEPVAGNMGVVPPVPGFLQGLRDITKQYGSLLIFDEVMTGFRVDYHCAQGYFGIEPDLTCLGKVIGGGLPVGAYGGKAEIMEKVAPSGPIYQAGTLSGNPLAMTAGYETLIQLTPETYDEFRKKADRLEEGLREAAEKYEIPHTINRAGSMIGFFFTNEEVTNYEKAKTSNLEMFATYYREMAEQGIFLPPSQFEGLFLSTEHTDEDIEKTIAAAERAFAKIREGK</sequence>
<dbReference type="CDD" id="cd00610">
    <property type="entry name" value="OAT_like"/>
    <property type="match status" value="1"/>
</dbReference>
<comment type="cofactor">
    <cofactor evidence="2 9">
        <name>pyridoxal 5'-phosphate</name>
        <dbReference type="ChEBI" id="CHEBI:597326"/>
    </cofactor>
</comment>
<evidence type="ECO:0000256" key="6">
    <source>
        <dbReference type="ARBA" id="ARBA00022898"/>
    </source>
</evidence>
<dbReference type="PANTHER" id="PTHR43713">
    <property type="entry name" value="GLUTAMATE-1-SEMIALDEHYDE 2,1-AMINOMUTASE"/>
    <property type="match status" value="1"/>
</dbReference>
<dbReference type="SUPFAM" id="SSF53383">
    <property type="entry name" value="PLP-dependent transferases"/>
    <property type="match status" value="1"/>
</dbReference>
<evidence type="ECO:0000256" key="9">
    <source>
        <dbReference type="HAMAP-Rule" id="MF_00375"/>
    </source>
</evidence>
<dbReference type="NCBIfam" id="TIGR00713">
    <property type="entry name" value="hemL"/>
    <property type="match status" value="1"/>
</dbReference>
<dbReference type="Gene3D" id="3.40.640.10">
    <property type="entry name" value="Type I PLP-dependent aspartate aminotransferase-like (Major domain)"/>
    <property type="match status" value="1"/>
</dbReference>
<dbReference type="AlphaFoldDB" id="A0A226QLX9"/>
<organism evidence="10 11">
    <name type="scientific">Parageobacillus galactosidasius</name>
    <dbReference type="NCBI Taxonomy" id="883812"/>
    <lineage>
        <taxon>Bacteria</taxon>
        <taxon>Bacillati</taxon>
        <taxon>Bacillota</taxon>
        <taxon>Bacilli</taxon>
        <taxon>Bacillales</taxon>
        <taxon>Anoxybacillaceae</taxon>
        <taxon>Parageobacillus</taxon>
    </lineage>
</organism>
<dbReference type="Proteomes" id="UP000198394">
    <property type="component" value="Unassembled WGS sequence"/>
</dbReference>
<keyword evidence="8 9" id="KW-0627">Porphyrin biosynthesis</keyword>
<comment type="similarity">
    <text evidence="4 9">Belongs to the class-III pyridoxal-phosphate-dependent aminotransferase family. HemL subfamily.</text>
</comment>
<proteinExistence type="inferred from homology"/>
<evidence type="ECO:0000256" key="8">
    <source>
        <dbReference type="ARBA" id="ARBA00023244"/>
    </source>
</evidence>
<evidence type="ECO:0000256" key="7">
    <source>
        <dbReference type="ARBA" id="ARBA00023235"/>
    </source>
</evidence>